<proteinExistence type="predicted"/>
<dbReference type="Proteomes" id="UP000252107">
    <property type="component" value="Unassembled WGS sequence"/>
</dbReference>
<name>A0A367QXA8_9NOSO</name>
<dbReference type="InterPro" id="IPR002187">
    <property type="entry name" value="N-reg_PII"/>
</dbReference>
<dbReference type="SUPFAM" id="SSF54913">
    <property type="entry name" value="GlnB-like"/>
    <property type="match status" value="1"/>
</dbReference>
<comment type="caution">
    <text evidence="1">The sequence shown here is derived from an EMBL/GenBank/DDBJ whole genome shotgun (WGS) entry which is preliminary data.</text>
</comment>
<dbReference type="AlphaFoldDB" id="A0A367QXA8"/>
<reference evidence="1" key="1">
    <citation type="submission" date="2016-04" db="EMBL/GenBank/DDBJ databases">
        <authorList>
            <person name="Tabuchi Yagui T.R."/>
        </authorList>
    </citation>
    <scope>NUCLEOTIDE SEQUENCE [LARGE SCALE GENOMIC DNA]</scope>
    <source>
        <strain evidence="1">NIES-26</strain>
    </source>
</reference>
<evidence type="ECO:0000313" key="2">
    <source>
        <dbReference type="Proteomes" id="UP000252107"/>
    </source>
</evidence>
<accession>A0A367QXA8</accession>
<dbReference type="GO" id="GO:0030234">
    <property type="term" value="F:enzyme regulator activity"/>
    <property type="evidence" value="ECO:0007669"/>
    <property type="project" value="InterPro"/>
</dbReference>
<dbReference type="Pfam" id="PF00543">
    <property type="entry name" value="P-II"/>
    <property type="match status" value="1"/>
</dbReference>
<dbReference type="InterPro" id="IPR015867">
    <property type="entry name" value="N-reg_PII/ATP_PRibTrfase_C"/>
</dbReference>
<keyword evidence="2" id="KW-1185">Reference proteome</keyword>
<dbReference type="GO" id="GO:0006808">
    <property type="term" value="P:regulation of nitrogen utilization"/>
    <property type="evidence" value="ECO:0007669"/>
    <property type="project" value="InterPro"/>
</dbReference>
<organism evidence="1 2">
    <name type="scientific">Nostoc minutum NIES-26</name>
    <dbReference type="NCBI Taxonomy" id="1844469"/>
    <lineage>
        <taxon>Bacteria</taxon>
        <taxon>Bacillati</taxon>
        <taxon>Cyanobacteriota</taxon>
        <taxon>Cyanophyceae</taxon>
        <taxon>Nostocales</taxon>
        <taxon>Nostocaceae</taxon>
        <taxon>Nostoc</taxon>
    </lineage>
</organism>
<dbReference type="EMBL" id="LXQD01000302">
    <property type="protein sequence ID" value="RCJ27842.1"/>
    <property type="molecule type" value="Genomic_DNA"/>
</dbReference>
<sequence>MQSVKRIEIFANSVEQSRILEALERADVLGHTVIKNVCGKEKRGKLTDDLAMSLQDNVYIIAFFHPEQQLPIEAYVRPILNKFGGSCFISDAIELETTKCAS</sequence>
<dbReference type="Gene3D" id="3.30.70.120">
    <property type="match status" value="1"/>
</dbReference>
<gene>
    <name evidence="1" type="ORF">A6770_25065</name>
</gene>
<dbReference type="InterPro" id="IPR011322">
    <property type="entry name" value="N-reg_PII-like_a/b"/>
</dbReference>
<protein>
    <submittedName>
        <fullName evidence="1">Transcriptional regulator</fullName>
    </submittedName>
</protein>
<evidence type="ECO:0000313" key="1">
    <source>
        <dbReference type="EMBL" id="RCJ27842.1"/>
    </source>
</evidence>